<comment type="caution">
    <text evidence="4">The sequence shown here is derived from an EMBL/GenBank/DDBJ whole genome shotgun (WGS) entry which is preliminary data.</text>
</comment>
<keyword evidence="5" id="KW-1185">Reference proteome</keyword>
<evidence type="ECO:0000313" key="5">
    <source>
        <dbReference type="Proteomes" id="UP000018208"/>
    </source>
</evidence>
<evidence type="ECO:0000256" key="2">
    <source>
        <dbReference type="SAM" id="Phobius"/>
    </source>
</evidence>
<accession>A0A9P8S0U3</accession>
<reference evidence="4 5" key="1">
    <citation type="journal article" date="2014" name="PLoS Genet.">
        <title>The Genome of Spironucleus salmonicida Highlights a Fish Pathogen Adapted to Fluctuating Environments.</title>
        <authorList>
            <person name="Xu F."/>
            <person name="Jerlstrom-Hultqvist J."/>
            <person name="Einarsson E."/>
            <person name="Astvaldsson A."/>
            <person name="Svard S.G."/>
            <person name="Andersson J.O."/>
        </authorList>
    </citation>
    <scope>NUCLEOTIDE SEQUENCE [LARGE SCALE GENOMIC DNA]</scope>
    <source>
        <strain evidence="4 5">ATCC 50377</strain>
    </source>
</reference>
<feature type="transmembrane region" description="Helical" evidence="2">
    <location>
        <begin position="249"/>
        <end position="267"/>
    </location>
</feature>
<protein>
    <submittedName>
        <fullName evidence="4">C2H2 type zinc-finger domain-containing protein</fullName>
    </submittedName>
</protein>
<dbReference type="EMBL" id="AUWU02000002">
    <property type="protein sequence ID" value="KAH0576544.1"/>
    <property type="molecule type" value="Genomic_DNA"/>
</dbReference>
<evidence type="ECO:0000313" key="4">
    <source>
        <dbReference type="EMBL" id="KAH0576544.1"/>
    </source>
</evidence>
<dbReference type="Pfam" id="PF12756">
    <property type="entry name" value="zf-C2H2_2"/>
    <property type="match status" value="1"/>
</dbReference>
<keyword evidence="1 4" id="KW-0863">Zinc-finger</keyword>
<keyword evidence="2" id="KW-0472">Membrane</keyword>
<dbReference type="Proteomes" id="UP000018208">
    <property type="component" value="Unassembled WGS sequence"/>
</dbReference>
<name>A0A9P8S0U3_9EUKA</name>
<dbReference type="GeneID" id="94296131"/>
<sequence>MKCSNCQLLFTKDEYFIHIKTNFHKLNVQRNITTRPLTYDEYYDIISETKAAKQANLILNQSTELNIHDIKLENVCLFCSFKDTPLSILYHMKIIHSYQFIHLECLLFEEEFLQFLLLNQYVYKQCLFCNQQFQQSKHLINHQKRNSHEKYVLNQSISYFFDFTHTWPMELQNELCAKLYPFQLWDRESVLRFQQKGLLGDKKVLTIKKLKIIDIKSHIPTLMGKVTNPKLKRHQNENFIIVPSNPYCYIYLILFVIFLLIFCLILSKFSNRI</sequence>
<dbReference type="InterPro" id="IPR013087">
    <property type="entry name" value="Znf_C2H2_type"/>
</dbReference>
<gene>
    <name evidence="4" type="ORF">SS50377_22108</name>
</gene>
<organism evidence="4 5">
    <name type="scientific">Spironucleus salmonicida</name>
    <dbReference type="NCBI Taxonomy" id="348837"/>
    <lineage>
        <taxon>Eukaryota</taxon>
        <taxon>Metamonada</taxon>
        <taxon>Diplomonadida</taxon>
        <taxon>Hexamitidae</taxon>
        <taxon>Hexamitinae</taxon>
        <taxon>Spironucleus</taxon>
    </lineage>
</organism>
<dbReference type="KEGG" id="ssao:94296131"/>
<feature type="domain" description="C2H2-type" evidence="3">
    <location>
        <begin position="124"/>
        <end position="151"/>
    </location>
</feature>
<keyword evidence="2" id="KW-1133">Transmembrane helix</keyword>
<evidence type="ECO:0000259" key="3">
    <source>
        <dbReference type="PROSITE" id="PS50157"/>
    </source>
</evidence>
<dbReference type="PROSITE" id="PS00028">
    <property type="entry name" value="ZINC_FINGER_C2H2_1"/>
    <property type="match status" value="1"/>
</dbReference>
<dbReference type="InterPro" id="IPR041661">
    <property type="entry name" value="ZN622/Rei1/Reh1_Znf-C2H2"/>
</dbReference>
<proteinExistence type="predicted"/>
<dbReference type="AlphaFoldDB" id="A0A9P8S0U3"/>
<evidence type="ECO:0000256" key="1">
    <source>
        <dbReference type="PROSITE-ProRule" id="PRU00042"/>
    </source>
</evidence>
<dbReference type="RefSeq" id="XP_067767317.1">
    <property type="nucleotide sequence ID" value="XM_067906000.1"/>
</dbReference>
<keyword evidence="1 4" id="KW-0479">Metal-binding</keyword>
<keyword evidence="1 4" id="KW-0862">Zinc</keyword>
<keyword evidence="2" id="KW-0812">Transmembrane</keyword>
<dbReference type="GO" id="GO:0008270">
    <property type="term" value="F:zinc ion binding"/>
    <property type="evidence" value="ECO:0007669"/>
    <property type="project" value="UniProtKB-KW"/>
</dbReference>
<dbReference type="PROSITE" id="PS50157">
    <property type="entry name" value="ZINC_FINGER_C2H2_2"/>
    <property type="match status" value="1"/>
</dbReference>